<evidence type="ECO:0000313" key="3">
    <source>
        <dbReference type="EMBL" id="QHS77409.1"/>
    </source>
</evidence>
<feature type="compositionally biased region" description="Polar residues" evidence="1">
    <location>
        <begin position="115"/>
        <end position="125"/>
    </location>
</feature>
<reference evidence="3" key="1">
    <citation type="journal article" date="2020" name="Nature">
        <title>Giant virus diversity and host interactions through global metagenomics.</title>
        <authorList>
            <person name="Schulz F."/>
            <person name="Roux S."/>
            <person name="Paez-Espino D."/>
            <person name="Jungbluth S."/>
            <person name="Walsh D.A."/>
            <person name="Denef V.J."/>
            <person name="McMahon K.D."/>
            <person name="Konstantinidis K.T."/>
            <person name="Eloe-Fadrosh E.A."/>
            <person name="Kyrpides N.C."/>
            <person name="Woyke T."/>
        </authorList>
    </citation>
    <scope>NUCLEOTIDE SEQUENCE</scope>
    <source>
        <strain evidence="3">GVMAG-S-1004661-13</strain>
    </source>
</reference>
<keyword evidence="2" id="KW-0812">Transmembrane</keyword>
<protein>
    <submittedName>
        <fullName evidence="3">Uncharacterized protein</fullName>
    </submittedName>
</protein>
<organism evidence="3">
    <name type="scientific">viral metagenome</name>
    <dbReference type="NCBI Taxonomy" id="1070528"/>
    <lineage>
        <taxon>unclassified sequences</taxon>
        <taxon>metagenomes</taxon>
        <taxon>organismal metagenomes</taxon>
    </lineage>
</organism>
<dbReference type="EMBL" id="MN740547">
    <property type="protein sequence ID" value="QHS77409.1"/>
    <property type="molecule type" value="Genomic_DNA"/>
</dbReference>
<feature type="region of interest" description="Disordered" evidence="1">
    <location>
        <begin position="104"/>
        <end position="171"/>
    </location>
</feature>
<accession>A0A6C0ACG8</accession>
<feature type="transmembrane region" description="Helical" evidence="2">
    <location>
        <begin position="21"/>
        <end position="41"/>
    </location>
</feature>
<keyword evidence="2" id="KW-1133">Transmembrane helix</keyword>
<evidence type="ECO:0000256" key="1">
    <source>
        <dbReference type="SAM" id="MobiDB-lite"/>
    </source>
</evidence>
<proteinExistence type="predicted"/>
<dbReference type="AlphaFoldDB" id="A0A6C0ACG8"/>
<name>A0A6C0ACG8_9ZZZZ</name>
<keyword evidence="2" id="KW-0472">Membrane</keyword>
<evidence type="ECO:0000256" key="2">
    <source>
        <dbReference type="SAM" id="Phobius"/>
    </source>
</evidence>
<feature type="transmembrane region" description="Helical" evidence="2">
    <location>
        <begin position="53"/>
        <end position="84"/>
    </location>
</feature>
<sequence>MERFNNTVRNMMDALRLNNEYVSTALIVFLVAYASMAAPRLPQSVANLFEKTWFRFLVFFAIAYLAKQNATVAVVAALAVLVTLQTVNRYAVNRDLQHVVENYNSKQSVRDNRKGSSSQPAPTDLQQDEADYRNNFYPSYVEEPVEHMRREENDEVTGYSEDTLYANFDEE</sequence>